<evidence type="ECO:0000256" key="2">
    <source>
        <dbReference type="ARBA" id="ARBA00006939"/>
    </source>
</evidence>
<keyword evidence="6 8" id="KW-1133">Transmembrane helix</keyword>
<keyword evidence="3" id="KW-1003">Cell membrane</keyword>
<feature type="transmembrane region" description="Helical" evidence="8">
    <location>
        <begin position="209"/>
        <end position="227"/>
    </location>
</feature>
<evidence type="ECO:0000256" key="6">
    <source>
        <dbReference type="ARBA" id="ARBA00022989"/>
    </source>
</evidence>
<dbReference type="EMBL" id="JAWJEJ010000002">
    <property type="protein sequence ID" value="MDV3458917.1"/>
    <property type="molecule type" value="Genomic_DNA"/>
</dbReference>
<evidence type="ECO:0000256" key="4">
    <source>
        <dbReference type="ARBA" id="ARBA00022692"/>
    </source>
</evidence>
<dbReference type="InterPro" id="IPR003689">
    <property type="entry name" value="ZIP"/>
</dbReference>
<dbReference type="PANTHER" id="PTHR11040:SF211">
    <property type="entry name" value="ZINC TRANSPORTER ZIP11"/>
    <property type="match status" value="1"/>
</dbReference>
<accession>A0ABU3YCL2</accession>
<evidence type="ECO:0000256" key="5">
    <source>
        <dbReference type="ARBA" id="ARBA00022833"/>
    </source>
</evidence>
<feature type="transmembrane region" description="Helical" evidence="8">
    <location>
        <begin position="72"/>
        <end position="89"/>
    </location>
</feature>
<keyword evidence="5" id="KW-0862">Zinc</keyword>
<proteinExistence type="inferred from homology"/>
<evidence type="ECO:0000256" key="1">
    <source>
        <dbReference type="ARBA" id="ARBA00004651"/>
    </source>
</evidence>
<evidence type="ECO:0000256" key="3">
    <source>
        <dbReference type="ARBA" id="ARBA00022475"/>
    </source>
</evidence>
<keyword evidence="4 8" id="KW-0812">Transmembrane</keyword>
<evidence type="ECO:0000256" key="7">
    <source>
        <dbReference type="ARBA" id="ARBA00023136"/>
    </source>
</evidence>
<evidence type="ECO:0000313" key="10">
    <source>
        <dbReference type="Proteomes" id="UP001273531"/>
    </source>
</evidence>
<dbReference type="Proteomes" id="UP001273531">
    <property type="component" value="Unassembled WGS sequence"/>
</dbReference>
<protein>
    <submittedName>
        <fullName evidence="9">ZIP family metal transporter</fullName>
    </submittedName>
</protein>
<dbReference type="RefSeq" id="WP_317228082.1">
    <property type="nucleotide sequence ID" value="NZ_JAWJEJ010000002.1"/>
</dbReference>
<comment type="caution">
    <text evidence="9">The sequence shown here is derived from an EMBL/GenBank/DDBJ whole genome shotgun (WGS) entry which is preliminary data.</text>
</comment>
<feature type="transmembrane region" description="Helical" evidence="8">
    <location>
        <begin position="39"/>
        <end position="60"/>
    </location>
</feature>
<keyword evidence="10" id="KW-1185">Reference proteome</keyword>
<gene>
    <name evidence="9" type="ORF">RZN05_18105</name>
</gene>
<name>A0ABU3YCL2_9SPHN</name>
<sequence>MNEIVAAGALGSLCAGMATGLGAIPVLVMRRPSDQRQNLLLGFAAGVMLAASFFSLILPAIDVAKEQGASQAGASITVVAAVLLGAFIIAKLNDWVPPLDKLGLGPPGIAAATASVRRIWLFVAAVTLHNFPEGMAVGVSFGGGDFEAGRVTAFGIGLQNIPEGLAVAVALSSIGYSRGRAALIAAASGLVEPVAGLIGVSIVTVAHAFLPWGLGLAAGAMIYVVASDIIPDAHARINGGGRATTGLMIGLAAMMFLDTTFG</sequence>
<evidence type="ECO:0000313" key="9">
    <source>
        <dbReference type="EMBL" id="MDV3458917.1"/>
    </source>
</evidence>
<evidence type="ECO:0000256" key="8">
    <source>
        <dbReference type="SAM" id="Phobius"/>
    </source>
</evidence>
<reference evidence="9 10" key="1">
    <citation type="submission" date="2023-10" db="EMBL/GenBank/DDBJ databases">
        <title>Sphingomonas sp. HF-S4 16S ribosomal RNA gene Genome sequencing and assembly.</title>
        <authorList>
            <person name="Lee H."/>
        </authorList>
    </citation>
    <scope>NUCLEOTIDE SEQUENCE [LARGE SCALE GENOMIC DNA]</scope>
    <source>
        <strain evidence="9 10">HF-S4</strain>
    </source>
</reference>
<keyword evidence="7 8" id="KW-0472">Membrane</keyword>
<dbReference type="Pfam" id="PF02535">
    <property type="entry name" value="Zip"/>
    <property type="match status" value="1"/>
</dbReference>
<feature type="transmembrane region" description="Helical" evidence="8">
    <location>
        <begin position="239"/>
        <end position="257"/>
    </location>
</feature>
<comment type="subcellular location">
    <subcellularLocation>
        <location evidence="1">Cell membrane</location>
        <topology evidence="1">Multi-pass membrane protein</topology>
    </subcellularLocation>
</comment>
<organism evidence="9 10">
    <name type="scientific">Sphingomonas agrestis</name>
    <dbReference type="NCBI Taxonomy" id="3080540"/>
    <lineage>
        <taxon>Bacteria</taxon>
        <taxon>Pseudomonadati</taxon>
        <taxon>Pseudomonadota</taxon>
        <taxon>Alphaproteobacteria</taxon>
        <taxon>Sphingomonadales</taxon>
        <taxon>Sphingomonadaceae</taxon>
        <taxon>Sphingomonas</taxon>
    </lineage>
</organism>
<dbReference type="PANTHER" id="PTHR11040">
    <property type="entry name" value="ZINC/IRON TRANSPORTER"/>
    <property type="match status" value="1"/>
</dbReference>
<feature type="transmembrane region" description="Helical" evidence="8">
    <location>
        <begin position="181"/>
        <end position="203"/>
    </location>
</feature>
<comment type="similarity">
    <text evidence="2">Belongs to the ZIP transporter (TC 2.A.5) family.</text>
</comment>